<dbReference type="EMBL" id="CP030058">
    <property type="protein sequence ID" value="QOZ64878.1"/>
    <property type="molecule type" value="Genomic_DNA"/>
</dbReference>
<dbReference type="EMBL" id="BMHC01000010">
    <property type="protein sequence ID" value="GGI27530.1"/>
    <property type="molecule type" value="Genomic_DNA"/>
</dbReference>
<dbReference type="PANTHER" id="PTHR13847:SF287">
    <property type="entry name" value="FAD-DEPENDENT OXIDOREDUCTASE DOMAIN-CONTAINING PROTEIN 1"/>
    <property type="match status" value="1"/>
</dbReference>
<evidence type="ECO:0000313" key="3">
    <source>
        <dbReference type="EMBL" id="GGI27530.1"/>
    </source>
</evidence>
<dbReference type="PANTHER" id="PTHR13847">
    <property type="entry name" value="SARCOSINE DEHYDROGENASE-RELATED"/>
    <property type="match status" value="1"/>
</dbReference>
<dbReference type="GO" id="GO:0005737">
    <property type="term" value="C:cytoplasm"/>
    <property type="evidence" value="ECO:0007669"/>
    <property type="project" value="TreeGrafter"/>
</dbReference>
<dbReference type="RefSeq" id="WP_128955181.1">
    <property type="nucleotide sequence ID" value="NZ_BMHC01000010.1"/>
</dbReference>
<evidence type="ECO:0000313" key="5">
    <source>
        <dbReference type="Proteomes" id="UP000593880"/>
    </source>
</evidence>
<reference evidence="3" key="1">
    <citation type="journal article" date="2014" name="Int. J. Syst. Evol. Microbiol.">
        <title>Complete genome sequence of Corynebacterium casei LMG S-19264T (=DSM 44701T), isolated from a smear-ripened cheese.</title>
        <authorList>
            <consortium name="US DOE Joint Genome Institute (JGI-PGF)"/>
            <person name="Walter F."/>
            <person name="Albersmeier A."/>
            <person name="Kalinowski J."/>
            <person name="Ruckert C."/>
        </authorList>
    </citation>
    <scope>NUCLEOTIDE SEQUENCE</scope>
    <source>
        <strain evidence="3">CGMCC 1.15034</strain>
    </source>
</reference>
<evidence type="ECO:0000259" key="2">
    <source>
        <dbReference type="Pfam" id="PF01266"/>
    </source>
</evidence>
<evidence type="ECO:0000256" key="1">
    <source>
        <dbReference type="ARBA" id="ARBA00023002"/>
    </source>
</evidence>
<reference evidence="3" key="3">
    <citation type="submission" date="2022-12" db="EMBL/GenBank/DDBJ databases">
        <authorList>
            <person name="Sun Q."/>
            <person name="Zhou Y."/>
        </authorList>
    </citation>
    <scope>NUCLEOTIDE SEQUENCE</scope>
    <source>
        <strain evidence="3">CGMCC 1.15034</strain>
    </source>
</reference>
<organism evidence="3 6">
    <name type="scientific">Bradyrhizobium guangdongense</name>
    <dbReference type="NCBI Taxonomy" id="1325090"/>
    <lineage>
        <taxon>Bacteria</taxon>
        <taxon>Pseudomonadati</taxon>
        <taxon>Pseudomonadota</taxon>
        <taxon>Alphaproteobacteria</taxon>
        <taxon>Hyphomicrobiales</taxon>
        <taxon>Nitrobacteraceae</taxon>
        <taxon>Bradyrhizobium</taxon>
    </lineage>
</organism>
<keyword evidence="1" id="KW-0560">Oxidoreductase</keyword>
<proteinExistence type="predicted"/>
<dbReference type="Proteomes" id="UP000625079">
    <property type="component" value="Unassembled WGS sequence"/>
</dbReference>
<dbReference type="InterPro" id="IPR036188">
    <property type="entry name" value="FAD/NAD-bd_sf"/>
</dbReference>
<feature type="domain" description="FAD dependent oxidoreductase" evidence="2">
    <location>
        <begin position="9"/>
        <end position="424"/>
    </location>
</feature>
<dbReference type="InterPro" id="IPR006076">
    <property type="entry name" value="FAD-dep_OxRdtase"/>
</dbReference>
<accession>A0A410VJN8</accession>
<keyword evidence="5" id="KW-1185">Reference proteome</keyword>
<dbReference type="Pfam" id="PF01266">
    <property type="entry name" value="DAO"/>
    <property type="match status" value="1"/>
</dbReference>
<dbReference type="AlphaFoldDB" id="A0A410VJN8"/>
<dbReference type="Gene3D" id="3.50.50.60">
    <property type="entry name" value="FAD/NAD(P)-binding domain"/>
    <property type="match status" value="2"/>
</dbReference>
<dbReference type="GO" id="GO:0016491">
    <property type="term" value="F:oxidoreductase activity"/>
    <property type="evidence" value="ECO:0007669"/>
    <property type="project" value="UniProtKB-KW"/>
</dbReference>
<dbReference type="Proteomes" id="UP000593880">
    <property type="component" value="Plasmid unnamed"/>
</dbReference>
<keyword evidence="4" id="KW-0614">Plasmid</keyword>
<evidence type="ECO:0000313" key="4">
    <source>
        <dbReference type="EMBL" id="QOZ64878.1"/>
    </source>
</evidence>
<sequence length="458" mass="50529">MASVKSAEVAIIGSGTIGIAVAYYLAKHHGITDIALIDQGPPMAFTSAQSGENYRNWWTHPLMVRLSDRSIQLMEDIARESGNRLNMTRRGYVLASRKTDASELIEGLRFSLGAEFDEQVRIHEGTTSRSYQRPADADWTLAPRGFDLLRNPELIQSLFPNYDRDLRTILHVRQAGDISGQQMGAFMLEYTGSVGAHRMQGMVDGIKAEREGGFTIAFKDEGTSKTLRAVKLINCAGPFANDIAAMLDVELPLFNVMQQKIAFEDVHKVIPRDMPFSIDLDDQMINWTEEEASLLRASADTAWLTQPMTGAIHCRPDGGDGGSWLRLGWAYNERAQVNATWDVPLDDRFPEIVLRGASRLNPGLRTYIGRLTRGLHHYSGWYTRTHDNWPLVGPMGPEGSYMCVGLSGFGTMMACAVGEQTAAWVADKPLPGSAVFTMDRFTDPSLIPDLGSVGAGLL</sequence>
<gene>
    <name evidence="3" type="ORF">GCM10010987_44850</name>
    <name evidence="4" type="ORF">XH86_35940</name>
</gene>
<reference evidence="4 5" key="2">
    <citation type="submission" date="2018-06" db="EMBL/GenBank/DDBJ databases">
        <title>Comparative genomics of rhizobia nodulating Arachis hypogaea in China.</title>
        <authorList>
            <person name="Li Y."/>
        </authorList>
    </citation>
    <scope>NUCLEOTIDE SEQUENCE [LARGE SCALE GENOMIC DNA]</scope>
    <source>
        <strain evidence="4 5">CCBAU 51658</strain>
        <plasmid evidence="4 5">unnamed</plasmid>
    </source>
</reference>
<geneLocation type="plasmid" evidence="4 5">
    <name>unnamed</name>
</geneLocation>
<dbReference type="OrthoDB" id="9772081at2"/>
<dbReference type="SUPFAM" id="SSF51905">
    <property type="entry name" value="FAD/NAD(P)-binding domain"/>
    <property type="match status" value="1"/>
</dbReference>
<dbReference type="Gene3D" id="3.30.9.10">
    <property type="entry name" value="D-Amino Acid Oxidase, subunit A, domain 2"/>
    <property type="match status" value="1"/>
</dbReference>
<evidence type="ECO:0000313" key="6">
    <source>
        <dbReference type="Proteomes" id="UP000625079"/>
    </source>
</evidence>
<name>A0A410VJN8_9BRAD</name>
<protein>
    <submittedName>
        <fullName evidence="3">FAD-dependent oxidoreductase</fullName>
    </submittedName>
</protein>